<evidence type="ECO:0000313" key="5">
    <source>
        <dbReference type="EMBL" id="GKX54413.1"/>
    </source>
</evidence>
<dbReference type="Pfam" id="PF03212">
    <property type="entry name" value="Pertactin"/>
    <property type="match status" value="1"/>
</dbReference>
<feature type="signal peptide" evidence="3">
    <location>
        <begin position="1"/>
        <end position="25"/>
    </location>
</feature>
<dbReference type="InterPro" id="IPR012332">
    <property type="entry name" value="Autotransporter_pectin_lyase_C"/>
</dbReference>
<feature type="chain" id="PRO_5043955267" description="Autotransporter domain-containing protein" evidence="3">
    <location>
        <begin position="26"/>
        <end position="911"/>
    </location>
</feature>
<dbReference type="NCBIfam" id="TIGR01414">
    <property type="entry name" value="autotrans_barl"/>
    <property type="match status" value="1"/>
</dbReference>
<dbReference type="Proteomes" id="UP001058124">
    <property type="component" value="Unassembled WGS sequence"/>
</dbReference>
<dbReference type="SMART" id="SM00869">
    <property type="entry name" value="Autotransporter"/>
    <property type="match status" value="1"/>
</dbReference>
<reference evidence="5" key="1">
    <citation type="submission" date="2022-06" db="EMBL/GenBank/DDBJ databases">
        <title>Draft genome sequences of Leminorella grimontii str. JCM5902.</title>
        <authorList>
            <person name="Wakabayashi Y."/>
            <person name="Kojima K."/>
        </authorList>
    </citation>
    <scope>NUCLEOTIDE SEQUENCE</scope>
    <source>
        <strain evidence="5">JCM 5902</strain>
    </source>
</reference>
<name>A0AAV5N0F0_9GAMM</name>
<dbReference type="PRINTS" id="PR01484">
    <property type="entry name" value="PRTACTNFAMLY"/>
</dbReference>
<dbReference type="InterPro" id="IPR011050">
    <property type="entry name" value="Pectin_lyase_fold/virulence"/>
</dbReference>
<evidence type="ECO:0000256" key="1">
    <source>
        <dbReference type="ARBA" id="ARBA00022729"/>
    </source>
</evidence>
<dbReference type="SUPFAM" id="SSF51126">
    <property type="entry name" value="Pectin lyase-like"/>
    <property type="match status" value="1"/>
</dbReference>
<protein>
    <recommendedName>
        <fullName evidence="4">Autotransporter domain-containing protein</fullName>
    </recommendedName>
</protein>
<feature type="region of interest" description="Disordered" evidence="2">
    <location>
        <begin position="572"/>
        <end position="613"/>
    </location>
</feature>
<dbReference type="NCBIfam" id="TIGR04415">
    <property type="entry name" value="O_hepto_targRPT"/>
    <property type="match status" value="2"/>
</dbReference>
<feature type="domain" description="Autotransporter" evidence="4">
    <location>
        <begin position="645"/>
        <end position="911"/>
    </location>
</feature>
<gene>
    <name evidence="5" type="ORF">SOASR030_05250</name>
</gene>
<sequence>MNLKTKPVLLSIAISSILFECPALAYTATVAKGATVYGETITGSTNAVQNVHGTANDTTIMMGTQSIQTGGVANNTTINAGQQSIYAGGTSNEVILNGGMVQINGVLNGITATGGKVIVNAGQGGATNPYAAGQLHNAVLSNAAQLVNRFGIDYDTVVNAGGLLETGTTTDYGWKNSAISNNAVINANGRQTVDNGGTSNGSTVNVGGVLTVKYDTHKEFSWDTAGTQYGTANGSIVYGVMNNSGAVDNATVIKSGGQYTATGNAVDNRIATSYDAVIESGGGATLYKDAVAAGWNIQGRADVNSATASIKDSTVNGGSLQITQGTANGIVINGGIMRNVSGQDVNTVVNSGSYSLGGTLSASSSHLTVNDGGRADVYSGTLTDAEIGGAMFVTADPSAPESTSTLLGHFAVNEGGTLNLSSGINALGANFTVSDSGAIYLSDGAFTVTHALNAVTLNGGRIVFMQPKSGNTPANYATLTLDSLSGSGQFIMNTSLAGLRGNLLKVTGQANGSFGVHVADTGVSPTSDAGLLLVKTGGGNADFTLANAGAAVDLGTYQYRLVGDGNGAWTLTAYAPPAPTPEPQPEPDPASDGDSVPDPAPAPLTPPAPSITPSTAAVLSMATTAPMIFETELNPVRARLDQTRTHAHGADAWGSYITRRISVNSGAGAGYDMDLNGLAVGADATLDTDSGALTKGIFFSYSRSDVDFDRQGSGDVTAYSIGAYTSYLHNDGFYLDGIVKVNRFENDVNARMTSGASADGSYNSSGIGASVQGGKYFYAGKTYFAPYLSITGFMTDSSRYRLSNGMQARIDAQRSLLAEGGINVGHEFSVKSASVIPYLKLAAVQEFANGNDVKVNDDRFVNDLSGTRGVYQFGVNARLTPSLSLHVDAGYMQGSGVESPWAVGVGGSWSF</sequence>
<accession>A0AAV5N0F0</accession>
<keyword evidence="6" id="KW-1185">Reference proteome</keyword>
<dbReference type="SUPFAM" id="SSF103515">
    <property type="entry name" value="Autotransporter"/>
    <property type="match status" value="1"/>
</dbReference>
<dbReference type="PROSITE" id="PS51208">
    <property type="entry name" value="AUTOTRANSPORTER"/>
    <property type="match status" value="1"/>
</dbReference>
<dbReference type="Gene3D" id="2.160.20.20">
    <property type="match status" value="2"/>
</dbReference>
<dbReference type="PANTHER" id="PTHR35037:SF7">
    <property type="entry name" value="AUTOTRANSPORTER"/>
    <property type="match status" value="1"/>
</dbReference>
<dbReference type="InterPro" id="IPR006315">
    <property type="entry name" value="OM_autotransptr_brl_dom"/>
</dbReference>
<evidence type="ECO:0000256" key="3">
    <source>
        <dbReference type="SAM" id="SignalP"/>
    </source>
</evidence>
<keyword evidence="1 3" id="KW-0732">Signal</keyword>
<dbReference type="RefSeq" id="WP_027272977.1">
    <property type="nucleotide sequence ID" value="NZ_BRLH01000001.1"/>
</dbReference>
<feature type="compositionally biased region" description="Pro residues" evidence="2">
    <location>
        <begin position="576"/>
        <end position="588"/>
    </location>
</feature>
<dbReference type="CDD" id="cd01343">
    <property type="entry name" value="PL1_Passenger_AT"/>
    <property type="match status" value="1"/>
</dbReference>
<proteinExistence type="predicted"/>
<dbReference type="InterPro" id="IPR051551">
    <property type="entry name" value="Autotransporter_adhesion"/>
</dbReference>
<dbReference type="InterPro" id="IPR005546">
    <property type="entry name" value="Autotransporte_beta"/>
</dbReference>
<feature type="compositionally biased region" description="Pro residues" evidence="2">
    <location>
        <begin position="598"/>
        <end position="610"/>
    </location>
</feature>
<dbReference type="GO" id="GO:0019867">
    <property type="term" value="C:outer membrane"/>
    <property type="evidence" value="ECO:0007669"/>
    <property type="project" value="InterPro"/>
</dbReference>
<evidence type="ECO:0000256" key="2">
    <source>
        <dbReference type="SAM" id="MobiDB-lite"/>
    </source>
</evidence>
<dbReference type="InterPro" id="IPR003991">
    <property type="entry name" value="Pertactin_virulence_factor"/>
</dbReference>
<organism evidence="5 6">
    <name type="scientific">Leminorella grimontii</name>
    <dbReference type="NCBI Taxonomy" id="82981"/>
    <lineage>
        <taxon>Bacteria</taxon>
        <taxon>Pseudomonadati</taxon>
        <taxon>Pseudomonadota</taxon>
        <taxon>Gammaproteobacteria</taxon>
        <taxon>Enterobacterales</taxon>
        <taxon>Budviciaceae</taxon>
        <taxon>Leminorella</taxon>
    </lineage>
</organism>
<dbReference type="InterPro" id="IPR030930">
    <property type="entry name" value="AIDA"/>
</dbReference>
<dbReference type="EMBL" id="BRLH01000001">
    <property type="protein sequence ID" value="GKX54413.1"/>
    <property type="molecule type" value="Genomic_DNA"/>
</dbReference>
<comment type="caution">
    <text evidence="5">The sequence shown here is derived from an EMBL/GenBank/DDBJ whole genome shotgun (WGS) entry which is preliminary data.</text>
</comment>
<dbReference type="InterPro" id="IPR036709">
    <property type="entry name" value="Autotransporte_beta_dom_sf"/>
</dbReference>
<dbReference type="PANTHER" id="PTHR35037">
    <property type="entry name" value="C-TERMINAL REGION OF AIDA-LIKE PROTEIN"/>
    <property type="match status" value="1"/>
</dbReference>
<dbReference type="Gene3D" id="2.40.128.130">
    <property type="entry name" value="Autotransporter beta-domain"/>
    <property type="match status" value="1"/>
</dbReference>
<dbReference type="AlphaFoldDB" id="A0AAV5N0F0"/>
<dbReference type="InterPro" id="IPR004899">
    <property type="entry name" value="Pertactin_central"/>
</dbReference>
<dbReference type="Pfam" id="PF03797">
    <property type="entry name" value="Autotransporter"/>
    <property type="match status" value="1"/>
</dbReference>
<evidence type="ECO:0000259" key="4">
    <source>
        <dbReference type="PROSITE" id="PS51208"/>
    </source>
</evidence>
<evidence type="ECO:0000313" key="6">
    <source>
        <dbReference type="Proteomes" id="UP001058124"/>
    </source>
</evidence>